<proteinExistence type="predicted"/>
<sequence length="38" mass="4145">MSIKERMEMKKTLLQMVLAALTLSIASGALAKTLVYCS</sequence>
<accession>E5B5C6</accession>
<dbReference type="EMBL" id="FR719190">
    <property type="protein sequence ID" value="CBX80679.1"/>
    <property type="molecule type" value="Genomic_DNA"/>
</dbReference>
<dbReference type="AlphaFoldDB" id="E5B5C6"/>
<protein>
    <submittedName>
        <fullName evidence="1">Uncharacterized protein</fullName>
    </submittedName>
</protein>
<name>E5B5C6_ERWAM</name>
<evidence type="ECO:0000313" key="1">
    <source>
        <dbReference type="EMBL" id="CBX80679.1"/>
    </source>
</evidence>
<organism evidence="1">
    <name type="scientific">Erwinia amylovora ATCC BAA-2158</name>
    <dbReference type="NCBI Taxonomy" id="889211"/>
    <lineage>
        <taxon>Bacteria</taxon>
        <taxon>Pseudomonadati</taxon>
        <taxon>Pseudomonadota</taxon>
        <taxon>Gammaproteobacteria</taxon>
        <taxon>Enterobacterales</taxon>
        <taxon>Erwiniaceae</taxon>
        <taxon>Erwinia</taxon>
    </lineage>
</organism>
<reference evidence="1" key="1">
    <citation type="journal article" date="2011" name="J. Bacteriol.">
        <title>Genome Sequence of an Erwinia amylovora Strain with Pathogenicity Restricted to Rubus Plants.</title>
        <authorList>
            <person name="Powney R."/>
            <person name="Smits T.H."/>
            <person name="Sawbridge T."/>
            <person name="Frey B."/>
            <person name="Blom J."/>
            <person name="Frey J.E."/>
            <person name="Plummer K.M."/>
            <person name="Beer S.V."/>
            <person name="Luck J."/>
            <person name="Duffy B."/>
            <person name="Rodoni B."/>
        </authorList>
    </citation>
    <scope>NUCLEOTIDE SEQUENCE</scope>
    <source>
        <strain evidence="1">ATCC BAA-2158</strain>
    </source>
</reference>
<gene>
    <name evidence="1" type="ORF">EAIL5_1859</name>
</gene>